<dbReference type="Proteomes" id="UP001642483">
    <property type="component" value="Unassembled WGS sequence"/>
</dbReference>
<dbReference type="EMBL" id="CAWYQH010000098">
    <property type="protein sequence ID" value="CAK8685054.1"/>
    <property type="molecule type" value="Genomic_DNA"/>
</dbReference>
<sequence length="146" mass="16479">MEKGTVDNNVTIDLTTSPPRTASVRPSPVPIPVGAQSARKESRKDVLHFNRGAKSRSQRNRRRSRRRRDGDPTETRSRRGAAFWKDMKGTVRKITEDEKGDENQRPGKISRTSNRELSAIGDTSTADEDEGIQQQNTLFTHNIHTL</sequence>
<feature type="compositionally biased region" description="Polar residues" evidence="1">
    <location>
        <begin position="110"/>
        <end position="124"/>
    </location>
</feature>
<feature type="region of interest" description="Disordered" evidence="1">
    <location>
        <begin position="1"/>
        <end position="146"/>
    </location>
</feature>
<feature type="compositionally biased region" description="Polar residues" evidence="1">
    <location>
        <begin position="132"/>
        <end position="146"/>
    </location>
</feature>
<feature type="compositionally biased region" description="Polar residues" evidence="1">
    <location>
        <begin position="1"/>
        <end position="20"/>
    </location>
</feature>
<keyword evidence="3" id="KW-1185">Reference proteome</keyword>
<organism evidence="2 3">
    <name type="scientific">Clavelina lepadiformis</name>
    <name type="common">Light-bulb sea squirt</name>
    <name type="synonym">Ascidia lepadiformis</name>
    <dbReference type="NCBI Taxonomy" id="159417"/>
    <lineage>
        <taxon>Eukaryota</taxon>
        <taxon>Metazoa</taxon>
        <taxon>Chordata</taxon>
        <taxon>Tunicata</taxon>
        <taxon>Ascidiacea</taxon>
        <taxon>Aplousobranchia</taxon>
        <taxon>Clavelinidae</taxon>
        <taxon>Clavelina</taxon>
    </lineage>
</organism>
<feature type="compositionally biased region" description="Basic residues" evidence="1">
    <location>
        <begin position="51"/>
        <end position="67"/>
    </location>
</feature>
<feature type="compositionally biased region" description="Basic and acidic residues" evidence="1">
    <location>
        <begin position="68"/>
        <end position="77"/>
    </location>
</feature>
<accession>A0ABP0G2M4</accession>
<evidence type="ECO:0000256" key="1">
    <source>
        <dbReference type="SAM" id="MobiDB-lite"/>
    </source>
</evidence>
<evidence type="ECO:0000313" key="2">
    <source>
        <dbReference type="EMBL" id="CAK8685054.1"/>
    </source>
</evidence>
<proteinExistence type="predicted"/>
<feature type="compositionally biased region" description="Basic and acidic residues" evidence="1">
    <location>
        <begin position="38"/>
        <end position="48"/>
    </location>
</feature>
<gene>
    <name evidence="2" type="ORF">CVLEPA_LOCUS16213</name>
</gene>
<comment type="caution">
    <text evidence="2">The sequence shown here is derived from an EMBL/GenBank/DDBJ whole genome shotgun (WGS) entry which is preliminary data.</text>
</comment>
<name>A0ABP0G2M4_CLALP</name>
<protein>
    <submittedName>
        <fullName evidence="2">Uncharacterized protein</fullName>
    </submittedName>
</protein>
<feature type="compositionally biased region" description="Basic and acidic residues" evidence="1">
    <location>
        <begin position="85"/>
        <end position="105"/>
    </location>
</feature>
<reference evidence="2 3" key="1">
    <citation type="submission" date="2024-02" db="EMBL/GenBank/DDBJ databases">
        <authorList>
            <person name="Daric V."/>
            <person name="Darras S."/>
        </authorList>
    </citation>
    <scope>NUCLEOTIDE SEQUENCE [LARGE SCALE GENOMIC DNA]</scope>
</reference>
<evidence type="ECO:0000313" key="3">
    <source>
        <dbReference type="Proteomes" id="UP001642483"/>
    </source>
</evidence>